<accession>A0A7S4UHP5</accession>
<organism evidence="2">
    <name type="scientific">Paramoeba aestuarina</name>
    <dbReference type="NCBI Taxonomy" id="180227"/>
    <lineage>
        <taxon>Eukaryota</taxon>
        <taxon>Amoebozoa</taxon>
        <taxon>Discosea</taxon>
        <taxon>Flabellinia</taxon>
        <taxon>Dactylopodida</taxon>
        <taxon>Paramoebidae</taxon>
        <taxon>Paramoeba</taxon>
    </lineage>
</organism>
<dbReference type="EMBL" id="HBKR01027208">
    <property type="protein sequence ID" value="CAE2320387.1"/>
    <property type="molecule type" value="Transcribed_RNA"/>
</dbReference>
<dbReference type="AlphaFoldDB" id="A0A7S4UHP5"/>
<proteinExistence type="predicted"/>
<dbReference type="PANTHER" id="PTHR22605:SF1">
    <property type="entry name" value="RZ-TYPE DOMAIN-CONTAINING PROTEIN"/>
    <property type="match status" value="1"/>
</dbReference>
<feature type="non-terminal residue" evidence="2">
    <location>
        <position position="1"/>
    </location>
</feature>
<evidence type="ECO:0000313" key="2">
    <source>
        <dbReference type="EMBL" id="CAE2320387.1"/>
    </source>
</evidence>
<dbReference type="GO" id="GO:0004842">
    <property type="term" value="F:ubiquitin-protein transferase activity"/>
    <property type="evidence" value="ECO:0007669"/>
    <property type="project" value="InterPro"/>
</dbReference>
<gene>
    <name evidence="2" type="ORF">NAES01612_LOCUS17778</name>
</gene>
<dbReference type="InterPro" id="IPR031248">
    <property type="entry name" value="RNF213"/>
</dbReference>
<reference evidence="2" key="1">
    <citation type="submission" date="2021-01" db="EMBL/GenBank/DDBJ databases">
        <authorList>
            <person name="Corre E."/>
            <person name="Pelletier E."/>
            <person name="Niang G."/>
            <person name="Scheremetjew M."/>
            <person name="Finn R."/>
            <person name="Kale V."/>
            <person name="Holt S."/>
            <person name="Cochrane G."/>
            <person name="Meng A."/>
            <person name="Brown T."/>
            <person name="Cohen L."/>
        </authorList>
    </citation>
    <scope>NUCLEOTIDE SEQUENCE</scope>
    <source>
        <strain evidence="2">SoJaBio B1-5/56/2</strain>
    </source>
</reference>
<protein>
    <submittedName>
        <fullName evidence="2">Uncharacterized protein</fullName>
    </submittedName>
</protein>
<name>A0A7S4UHP5_9EUKA</name>
<feature type="compositionally biased region" description="Low complexity" evidence="1">
    <location>
        <begin position="374"/>
        <end position="397"/>
    </location>
</feature>
<feature type="region of interest" description="Disordered" evidence="1">
    <location>
        <begin position="361"/>
        <end position="409"/>
    </location>
</feature>
<dbReference type="PANTHER" id="PTHR22605">
    <property type="entry name" value="RZ-TYPE DOMAIN-CONTAINING PROTEIN"/>
    <property type="match status" value="1"/>
</dbReference>
<evidence type="ECO:0000256" key="1">
    <source>
        <dbReference type="SAM" id="MobiDB-lite"/>
    </source>
</evidence>
<sequence>VNMDFASQLGYQLLPNERVGRLGATASFFRLLVDLSLFLATFFGPVEKVARVIRAREPEKIRTFAKNITKHAEDLYKSYRFDMLMAGVLMNATFCNFFSQDSALWKKGNGLSKRESVYGIEVPIVQFMNKANTDIHSSIQNRLDSSFQAAQREQVLKNALGNRGWDALQEELSDPSQAEVLFKYSPSPTIEDFFRSTDSVPDFKRRYPLLSAFMTEEGRLQLVQCMIPILEWHRLLFSVFQSNEIDHEEAGKITNEEAVMRLPTNAEREKGKELLAQYCDAFNKSFHLVGELLFQCERNIFLKDGKVNLFGDKMSPKTPISFSLPSISEGQATRDPMGLCTVGLLTALHTAHEDCLRLGEAREENQDEEEAAEGENQQQPQQQAAPEPQQPQDGAQPHQPQDEDDVGLPEISCSSFSRVLRQKLVIYERHIHFLPLLNTYSSQDERGGLKYDYSSIEDGLRLGILNGKQSTRLHIQYYQFRGDVRSSNRLTALRNRVPQTDVSDQTMQLILHEVSIESRLIRLLSNLEMVINFVARIGGGEAKEIGIGRKLVREYALETLQMDVRDWEGEEGSIPTVDEQIRLCHLSSLFMRLQEETTGNPLDDITDEFRVELEDEHREHFEKQLATDSREYIFLLLPKLRNFLVDNVASEPTWVRDPDMLLKDLLWNKFTSDTELDWFEDNFPDILSLKHAYALFLMLMKSK</sequence>
<dbReference type="GO" id="GO:0016887">
    <property type="term" value="F:ATP hydrolysis activity"/>
    <property type="evidence" value="ECO:0007669"/>
    <property type="project" value="InterPro"/>
</dbReference>